<reference evidence="3" key="1">
    <citation type="journal article" date="2019" name="Int. J. Syst. Evol. Microbiol.">
        <title>The Global Catalogue of Microorganisms (GCM) 10K type strain sequencing project: providing services to taxonomists for standard genome sequencing and annotation.</title>
        <authorList>
            <consortium name="The Broad Institute Genomics Platform"/>
            <consortium name="The Broad Institute Genome Sequencing Center for Infectious Disease"/>
            <person name="Wu L."/>
            <person name="Ma J."/>
        </authorList>
    </citation>
    <scope>NUCLEOTIDE SEQUENCE [LARGE SCALE GENOMIC DNA]</scope>
    <source>
        <strain evidence="3">CGMCC 1.13574</strain>
    </source>
</reference>
<evidence type="ECO:0000313" key="2">
    <source>
        <dbReference type="EMBL" id="MFD2169797.1"/>
    </source>
</evidence>
<dbReference type="Pfam" id="PF04961">
    <property type="entry name" value="FTCD_C"/>
    <property type="match status" value="1"/>
</dbReference>
<comment type="caution">
    <text evidence="2">The sequence shown here is derived from an EMBL/GenBank/DDBJ whole genome shotgun (WGS) entry which is preliminary data.</text>
</comment>
<protein>
    <submittedName>
        <fullName evidence="2">Cyclodeaminase/cyclohydrolase family protein</fullName>
    </submittedName>
</protein>
<sequence length="195" mass="21410">MERTRSGRFVDEPFPSLCDWVAHPEVPSPAGGTVVAVCSALITALSELIMRVTKNRRHRDGAETESIDLLLSEAAALRARLLDYGEGDVYEAQKIIQGERAACVRKDIGSPAKIAGTIVKILRMTDRLAPLTNKALHSDVRVIAYLAQAAVMGITEICYANISHAGGADEELQARIERWRQEATELRDQILSRTT</sequence>
<dbReference type="Gene3D" id="1.20.120.680">
    <property type="entry name" value="Formiminotetrahydrofolate cyclodeaminase monomer, up-and-down helical bundle"/>
    <property type="match status" value="1"/>
</dbReference>
<evidence type="ECO:0000313" key="3">
    <source>
        <dbReference type="Proteomes" id="UP001597343"/>
    </source>
</evidence>
<dbReference type="InterPro" id="IPR007044">
    <property type="entry name" value="Cyclodeamin/CycHdrlase"/>
</dbReference>
<dbReference type="RefSeq" id="WP_386045227.1">
    <property type="nucleotide sequence ID" value="NZ_JBHUIO010000005.1"/>
</dbReference>
<gene>
    <name evidence="2" type="ORF">ACFSOY_07285</name>
</gene>
<dbReference type="SUPFAM" id="SSF101262">
    <property type="entry name" value="Methenyltetrahydrofolate cyclohydrolase-like"/>
    <property type="match status" value="1"/>
</dbReference>
<dbReference type="InterPro" id="IPR036178">
    <property type="entry name" value="Formintransfe-cycloase-like_sf"/>
</dbReference>
<name>A0ABW4ZUU1_9BACL</name>
<organism evidence="2 3">
    <name type="scientific">Tumebacillus lipolyticus</name>
    <dbReference type="NCBI Taxonomy" id="1280370"/>
    <lineage>
        <taxon>Bacteria</taxon>
        <taxon>Bacillati</taxon>
        <taxon>Bacillota</taxon>
        <taxon>Bacilli</taxon>
        <taxon>Bacillales</taxon>
        <taxon>Alicyclobacillaceae</taxon>
        <taxon>Tumebacillus</taxon>
    </lineage>
</organism>
<dbReference type="EMBL" id="JBHUIO010000005">
    <property type="protein sequence ID" value="MFD2169797.1"/>
    <property type="molecule type" value="Genomic_DNA"/>
</dbReference>
<evidence type="ECO:0000259" key="1">
    <source>
        <dbReference type="Pfam" id="PF04961"/>
    </source>
</evidence>
<dbReference type="Proteomes" id="UP001597343">
    <property type="component" value="Unassembled WGS sequence"/>
</dbReference>
<accession>A0ABW4ZUU1</accession>
<proteinExistence type="predicted"/>
<feature type="domain" description="Cyclodeaminase/cyclohydrolase" evidence="1">
    <location>
        <begin position="25"/>
        <end position="176"/>
    </location>
</feature>
<keyword evidence="3" id="KW-1185">Reference proteome</keyword>